<feature type="domain" description="HTH araC/xylS-type" evidence="4">
    <location>
        <begin position="164"/>
        <end position="262"/>
    </location>
</feature>
<evidence type="ECO:0000259" key="4">
    <source>
        <dbReference type="PROSITE" id="PS01124"/>
    </source>
</evidence>
<dbReference type="PRINTS" id="PR00032">
    <property type="entry name" value="HTHARAC"/>
</dbReference>
<sequence length="266" mass="30716">MSISLTTGKYFGIEEKKVESNFFRINITNYQSYSNIEQHYHQNSYLSMLIRGTYTENSTDMNCKIAPGEVILRPSGYNHANSFLAVGGSCMNIEFNQDALLSLDTAAYIPGKARVYRAGIFTDLYKLLYLFLNDIDTCNAEEYVINWISSMETRRLPSRLLWLPKLKQILEDELETQHSLEHLSQRVFVHPVYLARAFREREGLTVGEYRLKMRLKKGIQLLFGTTLPISEIAYTTGFADTAHFIKSFRLYYPVPPSRFRSLINGK</sequence>
<accession>A0A7X0MJQ4</accession>
<dbReference type="PANTHER" id="PTHR43280:SF2">
    <property type="entry name" value="HTH-TYPE TRANSCRIPTIONAL REGULATOR EXSA"/>
    <property type="match status" value="1"/>
</dbReference>
<dbReference type="InterPro" id="IPR018060">
    <property type="entry name" value="HTH_AraC"/>
</dbReference>
<dbReference type="InterPro" id="IPR020449">
    <property type="entry name" value="Tscrpt_reg_AraC-type_HTH"/>
</dbReference>
<dbReference type="PROSITE" id="PS01124">
    <property type="entry name" value="HTH_ARAC_FAMILY_2"/>
    <property type="match status" value="1"/>
</dbReference>
<evidence type="ECO:0000256" key="2">
    <source>
        <dbReference type="ARBA" id="ARBA00023125"/>
    </source>
</evidence>
<dbReference type="SUPFAM" id="SSF46689">
    <property type="entry name" value="Homeodomain-like"/>
    <property type="match status" value="2"/>
</dbReference>
<comment type="caution">
    <text evidence="5">The sequence shown here is derived from an EMBL/GenBank/DDBJ whole genome shotgun (WGS) entry which is preliminary data.</text>
</comment>
<keyword evidence="1" id="KW-0805">Transcription regulation</keyword>
<protein>
    <submittedName>
        <fullName evidence="5">AraC-like DNA-binding protein</fullName>
    </submittedName>
</protein>
<keyword evidence="2 5" id="KW-0238">DNA-binding</keyword>
<dbReference type="Proteomes" id="UP000521017">
    <property type="component" value="Unassembled WGS sequence"/>
</dbReference>
<evidence type="ECO:0000313" key="5">
    <source>
        <dbReference type="EMBL" id="MBB6499865.1"/>
    </source>
</evidence>
<evidence type="ECO:0000256" key="1">
    <source>
        <dbReference type="ARBA" id="ARBA00023015"/>
    </source>
</evidence>
<gene>
    <name evidence="5" type="ORF">HDF25_002009</name>
</gene>
<reference evidence="5 6" key="1">
    <citation type="submission" date="2020-08" db="EMBL/GenBank/DDBJ databases">
        <title>Genomic Encyclopedia of Type Strains, Phase IV (KMG-V): Genome sequencing to study the core and pangenomes of soil and plant-associated prokaryotes.</title>
        <authorList>
            <person name="Whitman W."/>
        </authorList>
    </citation>
    <scope>NUCLEOTIDE SEQUENCE [LARGE SCALE GENOMIC DNA]</scope>
    <source>
        <strain evidence="5 6">M2T3</strain>
    </source>
</reference>
<dbReference type="AlphaFoldDB" id="A0A7X0MJQ4"/>
<dbReference type="PANTHER" id="PTHR43280">
    <property type="entry name" value="ARAC-FAMILY TRANSCRIPTIONAL REGULATOR"/>
    <property type="match status" value="1"/>
</dbReference>
<dbReference type="InterPro" id="IPR009057">
    <property type="entry name" value="Homeodomain-like_sf"/>
</dbReference>
<dbReference type="RefSeq" id="WP_184624594.1">
    <property type="nucleotide sequence ID" value="NZ_JACHCC010000005.1"/>
</dbReference>
<dbReference type="Gene3D" id="1.10.10.60">
    <property type="entry name" value="Homeodomain-like"/>
    <property type="match status" value="2"/>
</dbReference>
<dbReference type="GO" id="GO:0003700">
    <property type="term" value="F:DNA-binding transcription factor activity"/>
    <property type="evidence" value="ECO:0007669"/>
    <property type="project" value="InterPro"/>
</dbReference>
<keyword evidence="3" id="KW-0804">Transcription</keyword>
<dbReference type="GO" id="GO:0043565">
    <property type="term" value="F:sequence-specific DNA binding"/>
    <property type="evidence" value="ECO:0007669"/>
    <property type="project" value="InterPro"/>
</dbReference>
<dbReference type="SMART" id="SM00342">
    <property type="entry name" value="HTH_ARAC"/>
    <property type="match status" value="1"/>
</dbReference>
<dbReference type="Pfam" id="PF12833">
    <property type="entry name" value="HTH_18"/>
    <property type="match status" value="1"/>
</dbReference>
<evidence type="ECO:0000256" key="3">
    <source>
        <dbReference type="ARBA" id="ARBA00023163"/>
    </source>
</evidence>
<proteinExistence type="predicted"/>
<name>A0A7X0MJQ4_9SPHI</name>
<dbReference type="EMBL" id="JACHCC010000005">
    <property type="protein sequence ID" value="MBB6499865.1"/>
    <property type="molecule type" value="Genomic_DNA"/>
</dbReference>
<evidence type="ECO:0000313" key="6">
    <source>
        <dbReference type="Proteomes" id="UP000521017"/>
    </source>
</evidence>
<organism evidence="5 6">
    <name type="scientific">Pedobacter cryoconitis</name>
    <dbReference type="NCBI Taxonomy" id="188932"/>
    <lineage>
        <taxon>Bacteria</taxon>
        <taxon>Pseudomonadati</taxon>
        <taxon>Bacteroidota</taxon>
        <taxon>Sphingobacteriia</taxon>
        <taxon>Sphingobacteriales</taxon>
        <taxon>Sphingobacteriaceae</taxon>
        <taxon>Pedobacter</taxon>
    </lineage>
</organism>